<reference evidence="1 2" key="1">
    <citation type="journal article" date="2015" name="Plant Cell">
        <title>Oil accumulation by the oleaginous diatom Fistulifera solaris as revealed by the genome and transcriptome.</title>
        <authorList>
            <person name="Tanaka T."/>
            <person name="Maeda Y."/>
            <person name="Veluchamy A."/>
            <person name="Tanaka M."/>
            <person name="Abida H."/>
            <person name="Marechal E."/>
            <person name="Bowler C."/>
            <person name="Muto M."/>
            <person name="Sunaga Y."/>
            <person name="Tanaka M."/>
            <person name="Yoshino T."/>
            <person name="Taniguchi T."/>
            <person name="Fukuda Y."/>
            <person name="Nemoto M."/>
            <person name="Matsumoto M."/>
            <person name="Wong P.S."/>
            <person name="Aburatani S."/>
            <person name="Fujibuchi W."/>
        </authorList>
    </citation>
    <scope>NUCLEOTIDE SEQUENCE [LARGE SCALE GENOMIC DNA]</scope>
    <source>
        <strain evidence="1 2">JPCC DA0580</strain>
    </source>
</reference>
<dbReference type="Proteomes" id="UP000198406">
    <property type="component" value="Unassembled WGS sequence"/>
</dbReference>
<dbReference type="EMBL" id="BDSP01000167">
    <property type="protein sequence ID" value="GAX21478.1"/>
    <property type="molecule type" value="Genomic_DNA"/>
</dbReference>
<keyword evidence="2" id="KW-1185">Reference proteome</keyword>
<accession>A0A1Z5K6A8</accession>
<dbReference type="OrthoDB" id="5952526at2759"/>
<evidence type="ECO:0000313" key="2">
    <source>
        <dbReference type="Proteomes" id="UP000198406"/>
    </source>
</evidence>
<dbReference type="AlphaFoldDB" id="A0A1Z5K6A8"/>
<gene>
    <name evidence="1" type="ORF">FisN_10Hu057</name>
</gene>
<dbReference type="InParanoid" id="A0A1Z5K6A8"/>
<protein>
    <submittedName>
        <fullName evidence="1">Uncharacterized protein</fullName>
    </submittedName>
</protein>
<sequence length="117" mass="13272">MICDQIETDLQVLAVVTDVLRDSVVPDENPFETRVGEFNTFGHDYLEARGELAKSYWEAAHDSDVKDVWELSLFHFLEISRLDATGTSSAEARHRVPFILLYLNRDDDAFASILAPI</sequence>
<proteinExistence type="predicted"/>
<evidence type="ECO:0000313" key="1">
    <source>
        <dbReference type="EMBL" id="GAX21478.1"/>
    </source>
</evidence>
<name>A0A1Z5K6A8_FISSO</name>
<comment type="caution">
    <text evidence="1">The sequence shown here is derived from an EMBL/GenBank/DDBJ whole genome shotgun (WGS) entry which is preliminary data.</text>
</comment>
<organism evidence="1 2">
    <name type="scientific">Fistulifera solaris</name>
    <name type="common">Oleaginous diatom</name>
    <dbReference type="NCBI Taxonomy" id="1519565"/>
    <lineage>
        <taxon>Eukaryota</taxon>
        <taxon>Sar</taxon>
        <taxon>Stramenopiles</taxon>
        <taxon>Ochrophyta</taxon>
        <taxon>Bacillariophyta</taxon>
        <taxon>Bacillariophyceae</taxon>
        <taxon>Bacillariophycidae</taxon>
        <taxon>Naviculales</taxon>
        <taxon>Naviculaceae</taxon>
        <taxon>Fistulifera</taxon>
    </lineage>
</organism>